<name>E2ANX9_CAMFO</name>
<dbReference type="AlphaFoldDB" id="E2ANX9"/>
<evidence type="ECO:0000313" key="1">
    <source>
        <dbReference type="EMBL" id="EFN64811.1"/>
    </source>
</evidence>
<dbReference type="InParanoid" id="E2ANX9"/>
<organism evidence="2">
    <name type="scientific">Camponotus floridanus</name>
    <name type="common">Florida carpenter ant</name>
    <dbReference type="NCBI Taxonomy" id="104421"/>
    <lineage>
        <taxon>Eukaryota</taxon>
        <taxon>Metazoa</taxon>
        <taxon>Ecdysozoa</taxon>
        <taxon>Arthropoda</taxon>
        <taxon>Hexapoda</taxon>
        <taxon>Insecta</taxon>
        <taxon>Pterygota</taxon>
        <taxon>Neoptera</taxon>
        <taxon>Endopterygota</taxon>
        <taxon>Hymenoptera</taxon>
        <taxon>Apocrita</taxon>
        <taxon>Aculeata</taxon>
        <taxon>Formicoidea</taxon>
        <taxon>Formicidae</taxon>
        <taxon>Formicinae</taxon>
        <taxon>Camponotus</taxon>
    </lineage>
</organism>
<reference evidence="1 2" key="1">
    <citation type="journal article" date="2010" name="Science">
        <title>Genomic comparison of the ants Camponotus floridanus and Harpegnathos saltator.</title>
        <authorList>
            <person name="Bonasio R."/>
            <person name="Zhang G."/>
            <person name="Ye C."/>
            <person name="Mutti N.S."/>
            <person name="Fang X."/>
            <person name="Qin N."/>
            <person name="Donahue G."/>
            <person name="Yang P."/>
            <person name="Li Q."/>
            <person name="Li C."/>
            <person name="Zhang P."/>
            <person name="Huang Z."/>
            <person name="Berger S.L."/>
            <person name="Reinberg D."/>
            <person name="Wang J."/>
            <person name="Liebig J."/>
        </authorList>
    </citation>
    <scope>NUCLEOTIDE SEQUENCE [LARGE SCALE GENOMIC DNA]</scope>
    <source>
        <strain evidence="2">C129</strain>
    </source>
</reference>
<protein>
    <submittedName>
        <fullName evidence="1">Uncharacterized protein</fullName>
    </submittedName>
</protein>
<sequence>MYIVCIYLSTDVCTYIGSGVRKDLGIWIRFRVCSPVRNDGTSENKVTFHCFKEQEGQAGLLYASVAIIMPCDTGLLRSLFSDVIPATVLTPLPRRILECALRTTQLRPLRNHFGAKPPPTHITSGLERLLLTRERMSRREGRGRCGYAAVGSARELVQTQKLTAEDKQLVDACSSSVTEVCTSKLRDVAYVLAAYSRKTDALVITCSNEYPIARGIINSSNVIKSTAKCTDDSVNNYPSNLSRTYSPVACYSGRLRNSKLTEVVPSSKLASRSIEACYKIFMVTLVHEYSDTQYPFTGNWTNVNARFRSKRGWVSNNLNNFTIVVAFARPATRNKLYSPNFKIDDRVVSAHIVSLICFSSALIKCFNVAWIFMRLLRAQPSIALNDRIFRNVGYEKDKHRTGP</sequence>
<gene>
    <name evidence="1" type="ORF">EAG_03581</name>
</gene>
<proteinExistence type="predicted"/>
<dbReference type="EMBL" id="GL441439">
    <property type="protein sequence ID" value="EFN64811.1"/>
    <property type="molecule type" value="Genomic_DNA"/>
</dbReference>
<keyword evidence="2" id="KW-1185">Reference proteome</keyword>
<accession>E2ANX9</accession>
<evidence type="ECO:0000313" key="2">
    <source>
        <dbReference type="Proteomes" id="UP000000311"/>
    </source>
</evidence>
<dbReference type="Proteomes" id="UP000000311">
    <property type="component" value="Unassembled WGS sequence"/>
</dbReference>